<dbReference type="CDD" id="cd03219">
    <property type="entry name" value="ABC_Mj1267_LivG_branched"/>
    <property type="match status" value="1"/>
</dbReference>
<feature type="domain" description="ABC transporter" evidence="5">
    <location>
        <begin position="7"/>
        <end position="248"/>
    </location>
</feature>
<dbReference type="GO" id="GO:0016887">
    <property type="term" value="F:ATP hydrolysis activity"/>
    <property type="evidence" value="ECO:0007669"/>
    <property type="project" value="InterPro"/>
</dbReference>
<dbReference type="Gene3D" id="3.40.50.300">
    <property type="entry name" value="P-loop containing nucleotide triphosphate hydrolases"/>
    <property type="match status" value="1"/>
</dbReference>
<dbReference type="AlphaFoldDB" id="A0A418V1S2"/>
<dbReference type="SMART" id="SM00382">
    <property type="entry name" value="AAA"/>
    <property type="match status" value="1"/>
</dbReference>
<dbReference type="InterPro" id="IPR051120">
    <property type="entry name" value="ABC_AA/LPS_Transport"/>
</dbReference>
<dbReference type="OrthoDB" id="8215423at2"/>
<evidence type="ECO:0000313" key="6">
    <source>
        <dbReference type="EMBL" id="RJF69834.1"/>
    </source>
</evidence>
<dbReference type="PANTHER" id="PTHR45772">
    <property type="entry name" value="CONSERVED COMPONENT OF ABC TRANSPORTER FOR NATURAL AMINO ACIDS-RELATED"/>
    <property type="match status" value="1"/>
</dbReference>
<organism evidence="6 7">
    <name type="scientific">Rhodopseudomonas palustris</name>
    <dbReference type="NCBI Taxonomy" id="1076"/>
    <lineage>
        <taxon>Bacteria</taxon>
        <taxon>Pseudomonadati</taxon>
        <taxon>Pseudomonadota</taxon>
        <taxon>Alphaproteobacteria</taxon>
        <taxon>Hyphomicrobiales</taxon>
        <taxon>Nitrobacteraceae</taxon>
        <taxon>Rhodopseudomonas</taxon>
    </lineage>
</organism>
<name>A0A418V1S2_RHOPL</name>
<reference evidence="6 7" key="1">
    <citation type="submission" date="2018-09" db="EMBL/GenBank/DDBJ databases">
        <title>Draft genome sequence of Rhodopseudomonas palustris 2.1.18.</title>
        <authorList>
            <person name="Robertson S.L."/>
            <person name="Meyer T.E."/>
            <person name="Kyndt J.A."/>
        </authorList>
    </citation>
    <scope>NUCLEOTIDE SEQUENCE [LARGE SCALE GENOMIC DNA]</scope>
    <source>
        <strain evidence="6 7">2.1.18</strain>
    </source>
</reference>
<protein>
    <submittedName>
        <fullName evidence="6">ABC transporter ATP-binding protein</fullName>
    </submittedName>
</protein>
<keyword evidence="2" id="KW-0547">Nucleotide-binding</keyword>
<evidence type="ECO:0000256" key="2">
    <source>
        <dbReference type="ARBA" id="ARBA00022741"/>
    </source>
</evidence>
<dbReference type="InterPro" id="IPR003439">
    <property type="entry name" value="ABC_transporter-like_ATP-bd"/>
</dbReference>
<dbReference type="SUPFAM" id="SSF52540">
    <property type="entry name" value="P-loop containing nucleoside triphosphate hydrolases"/>
    <property type="match status" value="1"/>
</dbReference>
<comment type="function">
    <text evidence="4">Involved in beta-(1--&gt;2)glucan export. Transmembrane domains (TMD) form a pore in the inner membrane and the ATP-binding domain (NBD) is responsible for energy generation.</text>
</comment>
<evidence type="ECO:0000256" key="3">
    <source>
        <dbReference type="ARBA" id="ARBA00022840"/>
    </source>
</evidence>
<dbReference type="Proteomes" id="UP000285523">
    <property type="component" value="Unassembled WGS sequence"/>
</dbReference>
<gene>
    <name evidence="6" type="ORF">D4Q52_19085</name>
</gene>
<keyword evidence="1" id="KW-0813">Transport</keyword>
<evidence type="ECO:0000313" key="7">
    <source>
        <dbReference type="Proteomes" id="UP000285523"/>
    </source>
</evidence>
<dbReference type="PROSITE" id="PS50893">
    <property type="entry name" value="ABC_TRANSPORTER_2"/>
    <property type="match status" value="1"/>
</dbReference>
<sequence length="254" mass="27529">MTSPPAFACEQVAVRFGAFRAVSDVSLQLRSGQTLALIGPNGAGKTTLINAISGRVALASGRIRLGDVDITRLPVHRRAAAGLGRSFQIINIFHDMTVLENLRLAAQSRAFGWQPCWRPVSGWPALERRAREVAALVGLEDELDWPVTMLSHGKQRSVEIGIALIPDPKVLLLDEPLAGVGQAEIEPTMALLQQVRKGRSVLLVEHNMEAVDKIADEVVVMVSGEVLMQDRPSAVWANAEVRRLYLGSEAAPHA</sequence>
<proteinExistence type="predicted"/>
<accession>A0A418V1S2</accession>
<evidence type="ECO:0000259" key="5">
    <source>
        <dbReference type="PROSITE" id="PS50893"/>
    </source>
</evidence>
<dbReference type="InterPro" id="IPR027417">
    <property type="entry name" value="P-loop_NTPase"/>
</dbReference>
<dbReference type="Pfam" id="PF00005">
    <property type="entry name" value="ABC_tran"/>
    <property type="match status" value="1"/>
</dbReference>
<dbReference type="EMBL" id="QYYD01000021">
    <property type="protein sequence ID" value="RJF69834.1"/>
    <property type="molecule type" value="Genomic_DNA"/>
</dbReference>
<keyword evidence="3 6" id="KW-0067">ATP-binding</keyword>
<dbReference type="GO" id="GO:0005886">
    <property type="term" value="C:plasma membrane"/>
    <property type="evidence" value="ECO:0007669"/>
    <property type="project" value="TreeGrafter"/>
</dbReference>
<evidence type="ECO:0000256" key="1">
    <source>
        <dbReference type="ARBA" id="ARBA00022448"/>
    </source>
</evidence>
<dbReference type="PANTHER" id="PTHR45772:SF9">
    <property type="entry name" value="CONSERVED COMPONENT OF ABC TRANSPORTER FOR NATURAL AMINO ACIDS"/>
    <property type="match status" value="1"/>
</dbReference>
<evidence type="ECO:0000256" key="4">
    <source>
        <dbReference type="ARBA" id="ARBA00024722"/>
    </source>
</evidence>
<dbReference type="GO" id="GO:0005524">
    <property type="term" value="F:ATP binding"/>
    <property type="evidence" value="ECO:0007669"/>
    <property type="project" value="UniProtKB-KW"/>
</dbReference>
<dbReference type="InterPro" id="IPR003593">
    <property type="entry name" value="AAA+_ATPase"/>
</dbReference>
<comment type="caution">
    <text evidence="6">The sequence shown here is derived from an EMBL/GenBank/DDBJ whole genome shotgun (WGS) entry which is preliminary data.</text>
</comment>